<sequence length="262" mass="30559">MVSNMNKPDIIKKIKLIQIKKNTIQYYIIQLLIKGILNDIVDSAGLAHLINEEYQRKIKPSDIVACIKPIVSNDILRSLIIKKGKRSYRYWYPAWIAKDVAISRVNKTKEKVLFITGHEAWSDQNKRLKSIFDILEGEIDIIDPYYGYNTLHALSLFGKTRKVRFLTCNTGNSEKRDITNFNLQFARFKKEFRNILFKQFALPEIHDRYILSKNAIVIIGHGIKDIGNKESFVIYLEKELVSKILPTLRKLFNLKWSNSINI</sequence>
<gene>
    <name evidence="1" type="ORF">A2024_04620</name>
</gene>
<organism evidence="1 2">
    <name type="scientific">Candidatus Edwardsbacteria bacterium GWF2_54_11</name>
    <dbReference type="NCBI Taxonomy" id="1817851"/>
    <lineage>
        <taxon>Bacteria</taxon>
        <taxon>Candidatus Edwardsiibacteriota</taxon>
    </lineage>
</organism>
<proteinExistence type="predicted"/>
<dbReference type="EMBL" id="MFFM01000022">
    <property type="protein sequence ID" value="OGF13279.1"/>
    <property type="molecule type" value="Genomic_DNA"/>
</dbReference>
<evidence type="ECO:0000313" key="1">
    <source>
        <dbReference type="EMBL" id="OGF13279.1"/>
    </source>
</evidence>
<accession>A0A1F5RFS9</accession>
<name>A0A1F5RFS9_9BACT</name>
<evidence type="ECO:0000313" key="2">
    <source>
        <dbReference type="Proteomes" id="UP000177230"/>
    </source>
</evidence>
<protein>
    <submittedName>
        <fullName evidence="1">Uncharacterized protein</fullName>
    </submittedName>
</protein>
<reference evidence="1 2" key="1">
    <citation type="journal article" date="2016" name="Nat. Commun.">
        <title>Thousands of microbial genomes shed light on interconnected biogeochemical processes in an aquifer system.</title>
        <authorList>
            <person name="Anantharaman K."/>
            <person name="Brown C.T."/>
            <person name="Hug L.A."/>
            <person name="Sharon I."/>
            <person name="Castelle C.J."/>
            <person name="Probst A.J."/>
            <person name="Thomas B.C."/>
            <person name="Singh A."/>
            <person name="Wilkins M.J."/>
            <person name="Karaoz U."/>
            <person name="Brodie E.L."/>
            <person name="Williams K.H."/>
            <person name="Hubbard S.S."/>
            <person name="Banfield J.F."/>
        </authorList>
    </citation>
    <scope>NUCLEOTIDE SEQUENCE [LARGE SCALE GENOMIC DNA]</scope>
</reference>
<dbReference type="Proteomes" id="UP000177230">
    <property type="component" value="Unassembled WGS sequence"/>
</dbReference>
<comment type="caution">
    <text evidence="1">The sequence shown here is derived from an EMBL/GenBank/DDBJ whole genome shotgun (WGS) entry which is preliminary data.</text>
</comment>
<dbReference type="AlphaFoldDB" id="A0A1F5RFS9"/>